<proteinExistence type="predicted"/>
<dbReference type="GO" id="GO:0003723">
    <property type="term" value="F:RNA binding"/>
    <property type="evidence" value="ECO:0007669"/>
    <property type="project" value="UniProtKB-UniRule"/>
</dbReference>
<sequence length="389" mass="42513">MAPGGAPKKNKGKYYTKPKRSGGPPRGSDGQGNFKGNVMEAYRQQPLPEMLSNPGIFVTAVQGKEQQAEREIIEALEAAADELYPETAAQGGDDGGDGDDIEDMLKRELESLSAPKKKSTRFRVCKRETACVCYILVYPPLDPVKLVYNVLERCERTAKCSFKFTQRLTPITATSGGYLDKLVAMAAETLPAGFEKEGGGALKFAINVSTRNSAKLERLEMIKAVAEEVAKLNPEHKVDLTNPDRTILLELYRTHLGMSVVSDFEKYKRFNPSRVAKEAAKAQGIEEEEDKSEEAPASGDKPKASVGELKNANRARRLAGIRDAESAATAAAERPPKRKADAELEEGQVPRTADDVEVGEVVDDETAELGDEFHEVVQGGRATKVRREE</sequence>
<evidence type="ECO:0000256" key="2">
    <source>
        <dbReference type="SAM" id="MobiDB-lite"/>
    </source>
</evidence>
<dbReference type="PANTHER" id="PTHR13452">
    <property type="entry name" value="THUMP DOMAIN CONTAINING PROTEIN 1-RELATED"/>
    <property type="match status" value="1"/>
</dbReference>
<keyword evidence="5" id="KW-1185">Reference proteome</keyword>
<evidence type="ECO:0000259" key="3">
    <source>
        <dbReference type="PROSITE" id="PS51165"/>
    </source>
</evidence>
<reference evidence="4" key="1">
    <citation type="submission" date="2023-10" db="EMBL/GenBank/DDBJ databases">
        <authorList>
            <person name="Noh H."/>
        </authorList>
    </citation>
    <scope>NUCLEOTIDE SEQUENCE</scope>
    <source>
        <strain evidence="4">DUCC4014</strain>
    </source>
</reference>
<dbReference type="SMART" id="SM00981">
    <property type="entry name" value="THUMP"/>
    <property type="match status" value="1"/>
</dbReference>
<accession>A0AAF0XZP7</accession>
<dbReference type="PROSITE" id="PS51165">
    <property type="entry name" value="THUMP"/>
    <property type="match status" value="1"/>
</dbReference>
<gene>
    <name evidence="4" type="primary">SPBC25H2.10c</name>
    <name evidence="4" type="ORF">LOC62_01G000782</name>
</gene>
<feature type="region of interest" description="Disordered" evidence="2">
    <location>
        <begin position="279"/>
        <end position="359"/>
    </location>
</feature>
<dbReference type="InterPro" id="IPR040183">
    <property type="entry name" value="THUMPD1-like"/>
</dbReference>
<dbReference type="EMBL" id="CP086714">
    <property type="protein sequence ID" value="WOO77195.1"/>
    <property type="molecule type" value="Genomic_DNA"/>
</dbReference>
<dbReference type="SUPFAM" id="SSF143437">
    <property type="entry name" value="THUMP domain-like"/>
    <property type="match status" value="1"/>
</dbReference>
<dbReference type="PANTHER" id="PTHR13452:SF10">
    <property type="entry name" value="THUMP DOMAIN-CONTAINING PROTEIN 1"/>
    <property type="match status" value="1"/>
</dbReference>
<dbReference type="Gene3D" id="3.30.2300.10">
    <property type="entry name" value="THUMP superfamily"/>
    <property type="match status" value="1"/>
</dbReference>
<keyword evidence="1" id="KW-0694">RNA-binding</keyword>
<dbReference type="AlphaFoldDB" id="A0AAF0XZP7"/>
<dbReference type="RefSeq" id="XP_062623227.1">
    <property type="nucleotide sequence ID" value="XM_062767243.1"/>
</dbReference>
<feature type="domain" description="THUMP" evidence="3">
    <location>
        <begin position="153"/>
        <end position="262"/>
    </location>
</feature>
<dbReference type="GeneID" id="87804040"/>
<feature type="compositionally biased region" description="Basic residues" evidence="2">
    <location>
        <begin position="8"/>
        <end position="20"/>
    </location>
</feature>
<evidence type="ECO:0000313" key="5">
    <source>
        <dbReference type="Proteomes" id="UP000827549"/>
    </source>
</evidence>
<dbReference type="Pfam" id="PF02926">
    <property type="entry name" value="THUMP"/>
    <property type="match status" value="1"/>
</dbReference>
<feature type="region of interest" description="Disordered" evidence="2">
    <location>
        <begin position="1"/>
        <end position="38"/>
    </location>
</feature>
<dbReference type="Proteomes" id="UP000827549">
    <property type="component" value="Chromosome 1"/>
</dbReference>
<organism evidence="4 5">
    <name type="scientific">Vanrija pseudolonga</name>
    <dbReference type="NCBI Taxonomy" id="143232"/>
    <lineage>
        <taxon>Eukaryota</taxon>
        <taxon>Fungi</taxon>
        <taxon>Dikarya</taxon>
        <taxon>Basidiomycota</taxon>
        <taxon>Agaricomycotina</taxon>
        <taxon>Tremellomycetes</taxon>
        <taxon>Trichosporonales</taxon>
        <taxon>Trichosporonaceae</taxon>
        <taxon>Vanrija</taxon>
    </lineage>
</organism>
<name>A0AAF0XZP7_9TREE</name>
<dbReference type="CDD" id="cd11717">
    <property type="entry name" value="THUMP_THUMPD1_like"/>
    <property type="match status" value="1"/>
</dbReference>
<evidence type="ECO:0000256" key="1">
    <source>
        <dbReference type="PROSITE-ProRule" id="PRU00529"/>
    </source>
</evidence>
<dbReference type="InterPro" id="IPR004114">
    <property type="entry name" value="THUMP_dom"/>
</dbReference>
<dbReference type="GO" id="GO:0006400">
    <property type="term" value="P:tRNA modification"/>
    <property type="evidence" value="ECO:0007669"/>
    <property type="project" value="InterPro"/>
</dbReference>
<protein>
    <submittedName>
        <fullName evidence="4">Purtative protein</fullName>
    </submittedName>
</protein>
<evidence type="ECO:0000313" key="4">
    <source>
        <dbReference type="EMBL" id="WOO77195.1"/>
    </source>
</evidence>